<organism evidence="1 2">
    <name type="scientific">Violaceomyces palustris</name>
    <dbReference type="NCBI Taxonomy" id="1673888"/>
    <lineage>
        <taxon>Eukaryota</taxon>
        <taxon>Fungi</taxon>
        <taxon>Dikarya</taxon>
        <taxon>Basidiomycota</taxon>
        <taxon>Ustilaginomycotina</taxon>
        <taxon>Ustilaginomycetes</taxon>
        <taxon>Violaceomycetales</taxon>
        <taxon>Violaceomycetaceae</taxon>
        <taxon>Violaceomyces</taxon>
    </lineage>
</organism>
<dbReference type="Proteomes" id="UP000245626">
    <property type="component" value="Unassembled WGS sequence"/>
</dbReference>
<sequence>MLLQPISLLFACFLFFSLLLCIASGLSHVCNFIQQNHKRSRRIGLTLLKTAISLELLLHLTDSVPLKPFLPNILSYLAHHLILSRPEWPSHSVERGRIDRPHASSTLGRIRKALREHLVWILSFLLPLASHFLVTSHYKQEKLEFERKGEKLVESLTLPGGRLNWDYDWQVSSAADGTNRGSRSDEEVFKRMAQDVIRGHLQAGDARLPIRLLELVALTFTTVWLTPLWLFLGSCSVEFFLPLTNEGGGDGRGLKDQGPGALGAGFGIDEDGSVGLGTLRSGMLEHDHQDVNAGSMRNRSRG</sequence>
<evidence type="ECO:0000313" key="1">
    <source>
        <dbReference type="EMBL" id="PWN53276.1"/>
    </source>
</evidence>
<protein>
    <submittedName>
        <fullName evidence="1">Uncharacterized protein</fullName>
    </submittedName>
</protein>
<dbReference type="EMBL" id="KZ819733">
    <property type="protein sequence ID" value="PWN53276.1"/>
    <property type="molecule type" value="Genomic_DNA"/>
</dbReference>
<reference evidence="1 2" key="1">
    <citation type="journal article" date="2018" name="Mol. Biol. Evol.">
        <title>Broad Genomic Sampling Reveals a Smut Pathogenic Ancestry of the Fungal Clade Ustilaginomycotina.</title>
        <authorList>
            <person name="Kijpornyongpan T."/>
            <person name="Mondo S.J."/>
            <person name="Barry K."/>
            <person name="Sandor L."/>
            <person name="Lee J."/>
            <person name="Lipzen A."/>
            <person name="Pangilinan J."/>
            <person name="LaButti K."/>
            <person name="Hainaut M."/>
            <person name="Henrissat B."/>
            <person name="Grigoriev I.V."/>
            <person name="Spatafora J.W."/>
            <person name="Aime M.C."/>
        </authorList>
    </citation>
    <scope>NUCLEOTIDE SEQUENCE [LARGE SCALE GENOMIC DNA]</scope>
    <source>
        <strain evidence="1 2">SA 807</strain>
    </source>
</reference>
<name>A0ACD0P5D8_9BASI</name>
<keyword evidence="2" id="KW-1185">Reference proteome</keyword>
<evidence type="ECO:0000313" key="2">
    <source>
        <dbReference type="Proteomes" id="UP000245626"/>
    </source>
</evidence>
<accession>A0ACD0P5D8</accession>
<proteinExistence type="predicted"/>
<gene>
    <name evidence="1" type="ORF">IE53DRAFT_377466</name>
</gene>